<feature type="transmembrane region" description="Helical" evidence="6">
    <location>
        <begin position="77"/>
        <end position="101"/>
    </location>
</feature>
<feature type="transmembrane region" description="Helical" evidence="6">
    <location>
        <begin position="139"/>
        <end position="163"/>
    </location>
</feature>
<evidence type="ECO:0000256" key="1">
    <source>
        <dbReference type="ARBA" id="ARBA00004141"/>
    </source>
</evidence>
<comment type="caution">
    <text evidence="7">The sequence shown here is derived from an EMBL/GenBank/DDBJ whole genome shotgun (WGS) entry which is preliminary data.</text>
</comment>
<keyword evidence="4 6" id="KW-1133">Transmembrane helix</keyword>
<evidence type="ECO:0000256" key="4">
    <source>
        <dbReference type="ARBA" id="ARBA00022989"/>
    </source>
</evidence>
<gene>
    <name evidence="7" type="primary">pitA</name>
    <name evidence="7" type="ORF">Mterra_01078</name>
</gene>
<dbReference type="InterPro" id="IPR001204">
    <property type="entry name" value="Phos_transporter"/>
</dbReference>
<dbReference type="OrthoDB" id="9779554at2"/>
<dbReference type="GO" id="GO:0035435">
    <property type="term" value="P:phosphate ion transmembrane transport"/>
    <property type="evidence" value="ECO:0007669"/>
    <property type="project" value="TreeGrafter"/>
</dbReference>
<feature type="transmembrane region" description="Helical" evidence="6">
    <location>
        <begin position="304"/>
        <end position="327"/>
    </location>
</feature>
<feature type="transmembrane region" description="Helical" evidence="6">
    <location>
        <begin position="107"/>
        <end position="127"/>
    </location>
</feature>
<sequence>MVETALLVLALVVLLALAFDFINGFHDTANAVATSIATRALSPAQAVLMAAVFNVLGALSGTAVAKTVGKGIIPPELATQPLVIAALLSAIIWNLITWYYGIPSSSSHALVFSIVGAGIASGGLSVIKWGEGVAKTLQGLVFSPVFGFLGAMLLLSLLLWAAARQRPYWVNRFFLRAQVLSAAYMAFSHGSNDAQKTMGVITMALAAYYGWSGDQFHVPLWVILSAAVAMGLGTAMGGWRIIRTIGFKAVALRPIDGFAAEVAGATVIETASRLGIPLSTTHTISSAILGAGATKRLSAVRWGIAGRIVMAWIFTIPFCVALSWGIYTLMHLLTGAR</sequence>
<reference evidence="7 8" key="1">
    <citation type="submission" date="2018-08" db="EMBL/GenBank/DDBJ databases">
        <title>Meiothermus terrae DSM 26712 genome sequencing project.</title>
        <authorList>
            <person name="Da Costa M.S."/>
            <person name="Albuquerque L."/>
            <person name="Raposo P."/>
            <person name="Froufe H.J.C."/>
            <person name="Barroso C.S."/>
            <person name="Egas C."/>
        </authorList>
    </citation>
    <scope>NUCLEOTIDE SEQUENCE [LARGE SCALE GENOMIC DNA]</scope>
    <source>
        <strain evidence="7 8">DSM 26712</strain>
    </source>
</reference>
<dbReference type="GO" id="GO:0005315">
    <property type="term" value="F:phosphate transmembrane transporter activity"/>
    <property type="evidence" value="ECO:0007669"/>
    <property type="project" value="InterPro"/>
</dbReference>
<keyword evidence="5 6" id="KW-0472">Membrane</keyword>
<feature type="transmembrane region" description="Helical" evidence="6">
    <location>
        <begin position="169"/>
        <end position="187"/>
    </location>
</feature>
<evidence type="ECO:0000256" key="5">
    <source>
        <dbReference type="ARBA" id="ARBA00023136"/>
    </source>
</evidence>
<dbReference type="GO" id="GO:0016020">
    <property type="term" value="C:membrane"/>
    <property type="evidence" value="ECO:0007669"/>
    <property type="project" value="UniProtKB-SubCell"/>
</dbReference>
<feature type="transmembrane region" description="Helical" evidence="6">
    <location>
        <begin position="218"/>
        <end position="239"/>
    </location>
</feature>
<evidence type="ECO:0000256" key="6">
    <source>
        <dbReference type="SAM" id="Phobius"/>
    </source>
</evidence>
<dbReference type="PANTHER" id="PTHR11101:SF80">
    <property type="entry name" value="PHOSPHATE TRANSPORTER"/>
    <property type="match status" value="1"/>
</dbReference>
<comment type="subcellular location">
    <subcellularLocation>
        <location evidence="1">Membrane</location>
        <topology evidence="1">Multi-pass membrane protein</topology>
    </subcellularLocation>
</comment>
<accession>A0A399EWD5</accession>
<dbReference type="PANTHER" id="PTHR11101">
    <property type="entry name" value="PHOSPHATE TRANSPORTER"/>
    <property type="match status" value="1"/>
</dbReference>
<dbReference type="AlphaFoldDB" id="A0A399EWD5"/>
<keyword evidence="8" id="KW-1185">Reference proteome</keyword>
<dbReference type="Pfam" id="PF01384">
    <property type="entry name" value="PHO4"/>
    <property type="match status" value="1"/>
</dbReference>
<organism evidence="7 8">
    <name type="scientific">Calidithermus terrae</name>
    <dbReference type="NCBI Taxonomy" id="1408545"/>
    <lineage>
        <taxon>Bacteria</taxon>
        <taxon>Thermotogati</taxon>
        <taxon>Deinococcota</taxon>
        <taxon>Deinococci</taxon>
        <taxon>Thermales</taxon>
        <taxon>Thermaceae</taxon>
        <taxon>Calidithermus</taxon>
    </lineage>
</organism>
<keyword evidence="3 6" id="KW-0812">Transmembrane</keyword>
<dbReference type="EMBL" id="QXDL01000030">
    <property type="protein sequence ID" value="RIH87945.1"/>
    <property type="molecule type" value="Genomic_DNA"/>
</dbReference>
<dbReference type="Proteomes" id="UP000265715">
    <property type="component" value="Unassembled WGS sequence"/>
</dbReference>
<protein>
    <submittedName>
        <fullName evidence="7">Low-affinity inorganic phosphate transporter 1</fullName>
    </submittedName>
</protein>
<name>A0A399EWD5_9DEIN</name>
<evidence type="ECO:0000256" key="3">
    <source>
        <dbReference type="ARBA" id="ARBA00022692"/>
    </source>
</evidence>
<evidence type="ECO:0000256" key="2">
    <source>
        <dbReference type="ARBA" id="ARBA00022448"/>
    </source>
</evidence>
<evidence type="ECO:0000313" key="8">
    <source>
        <dbReference type="Proteomes" id="UP000265715"/>
    </source>
</evidence>
<evidence type="ECO:0000313" key="7">
    <source>
        <dbReference type="EMBL" id="RIH87945.1"/>
    </source>
</evidence>
<keyword evidence="2" id="KW-0813">Transport</keyword>
<proteinExistence type="predicted"/>
<feature type="transmembrane region" description="Helical" evidence="6">
    <location>
        <begin position="42"/>
        <end position="65"/>
    </location>
</feature>
<dbReference type="RefSeq" id="WP_119314250.1">
    <property type="nucleotide sequence ID" value="NZ_QXDL01000030.1"/>
</dbReference>